<dbReference type="RefSeq" id="WP_037465845.1">
    <property type="nucleotide sequence ID" value="NZ_BCZD01000054.1"/>
</dbReference>
<accession>A0A086P9N2</accession>
<sequence>MSGRPRRGRPVAFAPITPEAVQPDPVLGLKFTIEARHGGTVLVDMTGLEPRPLAIAFAGALHRSAALGGSIGAASVIKQYLQVYRHFFAWLADEAPKVAGISDLHAAHIDGFSSTLERLGKSAIHRHIIVGKVINTLRMMEADRPDRIAPDLHERLRYTLATSAGRSTPRDAYSPFVARALRDAARADIEAMFRRFGADDDHTDEGDPIIARARAEVEAVIARQGFIVADHPALKSLYFMRARRGLPISTLVDDLHRRHHLHVTDIPPLFVLLSLDTGLEPECLKALTVDCLANPSAGTVELRYLKRRARAAEHKSMRVRDGGIGTPGGLIRRLIEVTAVARQHLSADCLWVYHNAGGLHAGIRHPRERLDAWVARHRIVDDDGKPLYLLLSRLRKTHKALWYTKTEGHMARFAVGHSREVAARHYADLPSLRPLHEAAVADAFREAVAAAMPTILPPTAEQALREGPEQAAPLMPPDTVDPLLDGEQDVWLAACAGFHRSPFAEVGSPCSQPFWGCLHCPNAVITARKLPAILAFLAFVEDQRQGLPGSDWMAKFGQVHARIVNQILPAFSDAVVAEARLRATDEHLYLPPETRA</sequence>
<proteinExistence type="predicted"/>
<dbReference type="STRING" id="76947.GCA_002080435_00172"/>
<dbReference type="eggNOG" id="COG4974">
    <property type="taxonomic scope" value="Bacteria"/>
</dbReference>
<dbReference type="OrthoDB" id="7395781at2"/>
<reference evidence="1" key="1">
    <citation type="submission" date="2014-08" db="EMBL/GenBank/DDBJ databases">
        <title>Draft genome sequences of Sphingobium herbicidovorans.</title>
        <authorList>
            <person name="Gan H.M."/>
            <person name="Gan H.Y."/>
            <person name="Savka M.A."/>
        </authorList>
    </citation>
    <scope>NUCLEOTIDE SEQUENCE [LARGE SCALE GENOMIC DNA]</scope>
    <source>
        <strain evidence="1">NBRC 16415</strain>
    </source>
</reference>
<dbReference type="Proteomes" id="UP000024284">
    <property type="component" value="Unassembled WGS sequence"/>
</dbReference>
<dbReference type="PATRIC" id="fig|1219045.3.peg.2199"/>
<evidence type="ECO:0000313" key="2">
    <source>
        <dbReference type="Proteomes" id="UP000024284"/>
    </source>
</evidence>
<evidence type="ECO:0000313" key="1">
    <source>
        <dbReference type="EMBL" id="KFG90100.1"/>
    </source>
</evidence>
<keyword evidence="2" id="KW-1185">Reference proteome</keyword>
<protein>
    <submittedName>
        <fullName evidence="1">Uncharacterized protein</fullName>
    </submittedName>
</protein>
<organism evidence="1 2">
    <name type="scientific">Sphingobium herbicidovorans (strain ATCC 700291 / DSM 11019 / CCUG 56400 / KCTC 2939 / LMG 18315 / NBRC 16415 / MH)</name>
    <name type="common">Sphingomonas herbicidovorans</name>
    <dbReference type="NCBI Taxonomy" id="1219045"/>
    <lineage>
        <taxon>Bacteria</taxon>
        <taxon>Pseudomonadati</taxon>
        <taxon>Pseudomonadota</taxon>
        <taxon>Alphaproteobacteria</taxon>
        <taxon>Sphingomonadales</taxon>
        <taxon>Sphingomonadaceae</taxon>
        <taxon>Sphingobium</taxon>
    </lineage>
</organism>
<comment type="caution">
    <text evidence="1">The sequence shown here is derived from an EMBL/GenBank/DDBJ whole genome shotgun (WGS) entry which is preliminary data.</text>
</comment>
<dbReference type="EMBL" id="JFZA02000016">
    <property type="protein sequence ID" value="KFG90100.1"/>
    <property type="molecule type" value="Genomic_DNA"/>
</dbReference>
<dbReference type="AlphaFoldDB" id="A0A086P9N2"/>
<name>A0A086P9N2_SPHHM</name>
<gene>
    <name evidence="1" type="ORF">BV98_002158</name>
</gene>